<dbReference type="Proteomes" id="UP000829291">
    <property type="component" value="Chromosome 3"/>
</dbReference>
<feature type="region of interest" description="Disordered" evidence="1">
    <location>
        <begin position="805"/>
        <end position="1041"/>
    </location>
</feature>
<feature type="compositionally biased region" description="Basic and acidic residues" evidence="1">
    <location>
        <begin position="688"/>
        <end position="725"/>
    </location>
</feature>
<feature type="region of interest" description="Disordered" evidence="1">
    <location>
        <begin position="664"/>
        <end position="779"/>
    </location>
</feature>
<feature type="compositionally biased region" description="Polar residues" evidence="1">
    <location>
        <begin position="67"/>
        <end position="77"/>
    </location>
</feature>
<feature type="compositionally biased region" description="Acidic residues" evidence="1">
    <location>
        <begin position="731"/>
        <end position="747"/>
    </location>
</feature>
<feature type="signal peptide" evidence="2">
    <location>
        <begin position="1"/>
        <end position="25"/>
    </location>
</feature>
<accession>A0ABM3FUT1</accession>
<feature type="region of interest" description="Disordered" evidence="1">
    <location>
        <begin position="100"/>
        <end position="220"/>
    </location>
</feature>
<feature type="compositionally biased region" description="Basic and acidic residues" evidence="1">
    <location>
        <begin position="463"/>
        <end position="513"/>
    </location>
</feature>
<gene>
    <name evidence="4" type="primary">LOC124293716</name>
</gene>
<protein>
    <submittedName>
        <fullName evidence="4">PWWP domain-containing protein 3-like</fullName>
    </submittedName>
</protein>
<feature type="region of interest" description="Disordered" evidence="1">
    <location>
        <begin position="248"/>
        <end position="340"/>
    </location>
</feature>
<feature type="compositionally biased region" description="Basic and acidic residues" evidence="1">
    <location>
        <begin position="52"/>
        <end position="63"/>
    </location>
</feature>
<feature type="chain" id="PRO_5046299743" evidence="2">
    <location>
        <begin position="26"/>
        <end position="1041"/>
    </location>
</feature>
<feature type="compositionally biased region" description="Basic residues" evidence="1">
    <location>
        <begin position="664"/>
        <end position="680"/>
    </location>
</feature>
<proteinExistence type="predicted"/>
<reference evidence="4" key="1">
    <citation type="submission" date="2025-08" db="UniProtKB">
        <authorList>
            <consortium name="RefSeq"/>
        </authorList>
    </citation>
    <scope>IDENTIFICATION</scope>
    <source>
        <tissue evidence="4">Thorax and Abdomen</tissue>
    </source>
</reference>
<feature type="compositionally biased region" description="Basic and acidic residues" evidence="1">
    <location>
        <begin position="987"/>
        <end position="1041"/>
    </location>
</feature>
<dbReference type="RefSeq" id="XP_046591757.1">
    <property type="nucleotide sequence ID" value="XM_046735801.1"/>
</dbReference>
<organism evidence="3 4">
    <name type="scientific">Neodiprion lecontei</name>
    <name type="common">Redheaded pine sawfly</name>
    <dbReference type="NCBI Taxonomy" id="441921"/>
    <lineage>
        <taxon>Eukaryota</taxon>
        <taxon>Metazoa</taxon>
        <taxon>Ecdysozoa</taxon>
        <taxon>Arthropoda</taxon>
        <taxon>Hexapoda</taxon>
        <taxon>Insecta</taxon>
        <taxon>Pterygota</taxon>
        <taxon>Neoptera</taxon>
        <taxon>Endopterygota</taxon>
        <taxon>Hymenoptera</taxon>
        <taxon>Tenthredinoidea</taxon>
        <taxon>Diprionidae</taxon>
        <taxon>Diprioninae</taxon>
        <taxon>Neodiprion</taxon>
    </lineage>
</organism>
<feature type="compositionally biased region" description="Basic and acidic residues" evidence="1">
    <location>
        <begin position="253"/>
        <end position="268"/>
    </location>
</feature>
<feature type="compositionally biased region" description="Acidic residues" evidence="1">
    <location>
        <begin position="317"/>
        <end position="330"/>
    </location>
</feature>
<feature type="compositionally biased region" description="Basic and acidic residues" evidence="1">
    <location>
        <begin position="34"/>
        <end position="43"/>
    </location>
</feature>
<evidence type="ECO:0000256" key="2">
    <source>
        <dbReference type="SAM" id="SignalP"/>
    </source>
</evidence>
<keyword evidence="2" id="KW-0732">Signal</keyword>
<feature type="region of interest" description="Disordered" evidence="1">
    <location>
        <begin position="431"/>
        <end position="633"/>
    </location>
</feature>
<evidence type="ECO:0000313" key="3">
    <source>
        <dbReference type="Proteomes" id="UP000829291"/>
    </source>
</evidence>
<feature type="compositionally biased region" description="Polar residues" evidence="1">
    <location>
        <begin position="836"/>
        <end position="846"/>
    </location>
</feature>
<feature type="compositionally biased region" description="Basic and acidic residues" evidence="1">
    <location>
        <begin position="172"/>
        <end position="182"/>
    </location>
</feature>
<feature type="compositionally biased region" description="Basic and acidic residues" evidence="1">
    <location>
        <begin position="560"/>
        <end position="575"/>
    </location>
</feature>
<feature type="compositionally biased region" description="Basic and acidic residues" evidence="1">
    <location>
        <begin position="100"/>
        <end position="109"/>
    </location>
</feature>
<feature type="compositionally biased region" description="Basic and acidic residues" evidence="1">
    <location>
        <begin position="966"/>
        <end position="975"/>
    </location>
</feature>
<feature type="compositionally biased region" description="Basic and acidic residues" evidence="1">
    <location>
        <begin position="748"/>
        <end position="757"/>
    </location>
</feature>
<dbReference type="GeneID" id="124293716"/>
<feature type="region of interest" description="Disordered" evidence="1">
    <location>
        <begin position="369"/>
        <end position="408"/>
    </location>
</feature>
<feature type="compositionally biased region" description="Basic and acidic residues" evidence="1">
    <location>
        <begin position="300"/>
        <end position="316"/>
    </location>
</feature>
<name>A0ABM3FUT1_NEOLC</name>
<evidence type="ECO:0000256" key="1">
    <source>
        <dbReference type="SAM" id="MobiDB-lite"/>
    </source>
</evidence>
<feature type="compositionally biased region" description="Acidic residues" evidence="1">
    <location>
        <begin position="817"/>
        <end position="830"/>
    </location>
</feature>
<feature type="compositionally biased region" description="Basic and acidic residues" evidence="1">
    <location>
        <begin position="584"/>
        <end position="633"/>
    </location>
</feature>
<feature type="compositionally biased region" description="Basic and acidic residues" evidence="1">
    <location>
        <begin position="531"/>
        <end position="546"/>
    </location>
</feature>
<feature type="compositionally biased region" description="Basic and acidic residues" evidence="1">
    <location>
        <begin position="196"/>
        <end position="211"/>
    </location>
</feature>
<feature type="compositionally biased region" description="Basic and acidic residues" evidence="1">
    <location>
        <begin position="865"/>
        <end position="879"/>
    </location>
</feature>
<feature type="region of interest" description="Disordered" evidence="1">
    <location>
        <begin position="24"/>
        <end position="77"/>
    </location>
</feature>
<feature type="compositionally biased region" description="Low complexity" evidence="1">
    <location>
        <begin position="284"/>
        <end position="299"/>
    </location>
</feature>
<keyword evidence="3" id="KW-1185">Reference proteome</keyword>
<feature type="compositionally biased region" description="Polar residues" evidence="1">
    <location>
        <begin position="547"/>
        <end position="556"/>
    </location>
</feature>
<feature type="compositionally biased region" description="Basic and acidic residues" evidence="1">
    <location>
        <begin position="923"/>
        <end position="956"/>
    </location>
</feature>
<sequence length="1041" mass="117988">MRLQILSAPFFALAIFSAIVAKSKGNGNPTDDLQGTKKSREESQPIVPNDSKNLRIESEHEIIDQGSPPSGTMNRENNQALNSFLKNVLRAQDELKWIDSRVDGAKDPQEQSPRYQRTSRRDPDPKARSKRRSGYELDENESWPSANKRKVYYEYEEAGNRAQGVYPEDETETKREAKEGPRVSEGWFEYNDDDAESLRDSRQATDLKVRNESSSTNDLESLRRTVLALSRSLEESDKKVDEMAENELQGVVEESKDRERHVGEIFERKKSRGKGAKEIEDPGDFGQAFGASSSGSSWWDDPRTAVDMFDFKRRDDDEGMDDEDEDEDSEPGMSEFDYNAMRRVKRERDNDLGEPGVIRVYNRAGFGASYREGGGGYERRKRRSGYEKDAEELEGSGNVSREISGESMAAVMRDKVINEGGDGAEMRKIVNANDRSGGQAEVVNKSEAKNSGDDNPAGGNPGEVKEIVAEDPGKQETRRNEILDDELASKNEVIKTPESETPNEKTEEAKQEAQKSQSNGYEVVKSSTDSNEVKKDEEQTKRREQETGVNGDSKTSGKVKMTDATRVEKNKESIDVKMAADNQPDSRTEKNNDESEDRKPKIQEDSKSVKLGEVKEENADDNGLHSKSDELTRKLLWLSENEESYLKNDREKFAKRSLMATKERKMRRCKAFAKTPRRSVRSYPESVEADKSMEEASREDKEDVHRSETRKRSVRRIIERRRDPDLAADVYEVEVEDDGVADQDDENDNLKESRASNDEDGEAELALVSFAGSDADRDPIRDRINMLIKQKLDDREKGKLVHVKREVNDPTRIIEYYDYDSDENVIDSEADPSLAESDQAQNSTVTGEVHGNDTAESTGGGNTIPKKDENAEEEKKQEENQNNTKIEPPKEEFISNIDTSKAETTKPPSGVDVTTVPQPAFEEGQRPYGEDRNLQDEESRNESNEHHEDRAAKSSDSRWLGESQDQDSRNEKSTDDQPFEYSVNVHGKIDPDSIGNVKDKLTGSDEDWKYEGPQDGKEVENEELDKERAARRDWRYRDSTR</sequence>
<evidence type="ECO:0000313" key="4">
    <source>
        <dbReference type="RefSeq" id="XP_046591757.1"/>
    </source>
</evidence>